<comment type="caution">
    <text evidence="1">The sequence shown here is derived from an EMBL/GenBank/DDBJ whole genome shotgun (WGS) entry which is preliminary data.</text>
</comment>
<reference evidence="1 2" key="1">
    <citation type="submission" date="2020-03" db="EMBL/GenBank/DDBJ databases">
        <title>Draft genome of Streptomyces sp. ventii, isolated from the Axial Seamount in the Pacific Ocean, and resequencing of the two type strains Streptomyces lonarensis strain NCL 716 and Streptomyces bohaiensis strain 11A07.</title>
        <authorList>
            <person name="Loughran R.M."/>
            <person name="Pfannmuller K.M."/>
            <person name="Wasson B.J."/>
            <person name="Deadmond M.C."/>
            <person name="Paddock B.E."/>
            <person name="Koyack M.J."/>
            <person name="Gallegos D.A."/>
            <person name="Mitchell E.A."/>
            <person name="Ushijima B."/>
            <person name="Saw J.H."/>
            <person name="Mcphail K.L."/>
            <person name="Videau P."/>
        </authorList>
    </citation>
    <scope>NUCLEOTIDE SEQUENCE [LARGE SCALE GENOMIC DNA]</scope>
    <source>
        <strain evidence="1 2">NCL716</strain>
    </source>
</reference>
<dbReference type="Proteomes" id="UP000578686">
    <property type="component" value="Unassembled WGS sequence"/>
</dbReference>
<evidence type="ECO:0000313" key="2">
    <source>
        <dbReference type="Proteomes" id="UP000578686"/>
    </source>
</evidence>
<proteinExistence type="predicted"/>
<name>A0A7X6CX65_9ACTN</name>
<dbReference type="RefSeq" id="WP_167967535.1">
    <property type="nucleotide sequence ID" value="NZ_BHZG01000011.1"/>
</dbReference>
<evidence type="ECO:0000313" key="1">
    <source>
        <dbReference type="EMBL" id="NJQ04236.1"/>
    </source>
</evidence>
<organism evidence="1 2">
    <name type="scientific">Streptomyces lonarensis</name>
    <dbReference type="NCBI Taxonomy" id="700599"/>
    <lineage>
        <taxon>Bacteria</taxon>
        <taxon>Bacillati</taxon>
        <taxon>Actinomycetota</taxon>
        <taxon>Actinomycetes</taxon>
        <taxon>Kitasatosporales</taxon>
        <taxon>Streptomycetaceae</taxon>
        <taxon>Streptomyces</taxon>
    </lineage>
</organism>
<keyword evidence="2" id="KW-1185">Reference proteome</keyword>
<dbReference type="AlphaFoldDB" id="A0A7X6CX65"/>
<sequence>MSAPTRADLARRHAEISELFFRAAAAADAGDTAAAEALADQARQLAEAIPTGGAR</sequence>
<protein>
    <submittedName>
        <fullName evidence="1">Uncharacterized protein</fullName>
    </submittedName>
</protein>
<dbReference type="EMBL" id="JAAVJD010000004">
    <property type="protein sequence ID" value="NJQ04236.1"/>
    <property type="molecule type" value="Genomic_DNA"/>
</dbReference>
<gene>
    <name evidence="1" type="ORF">HCN56_01260</name>
</gene>
<accession>A0A7X6CX65</accession>